<proteinExistence type="inferred from homology"/>
<dbReference type="SUPFAM" id="SSF88659">
    <property type="entry name" value="Sigma3 and sigma4 domains of RNA polymerase sigma factors"/>
    <property type="match status" value="1"/>
</dbReference>
<dbReference type="Pfam" id="PF04542">
    <property type="entry name" value="Sigma70_r2"/>
    <property type="match status" value="1"/>
</dbReference>
<feature type="domain" description="RNA polymerase sigma factor 70 region 4 type 2" evidence="6">
    <location>
        <begin position="101"/>
        <end position="152"/>
    </location>
</feature>
<keyword evidence="3" id="KW-0731">Sigma factor</keyword>
<dbReference type="GO" id="GO:0003677">
    <property type="term" value="F:DNA binding"/>
    <property type="evidence" value="ECO:0007669"/>
    <property type="project" value="InterPro"/>
</dbReference>
<name>A0A543APQ5_9ACTN</name>
<dbReference type="InterPro" id="IPR013324">
    <property type="entry name" value="RNA_pol_sigma_r3/r4-like"/>
</dbReference>
<protein>
    <submittedName>
        <fullName evidence="8">RNA polymerase sigma-70 factor (ECF subfamily)</fullName>
    </submittedName>
</protein>
<evidence type="ECO:0000256" key="2">
    <source>
        <dbReference type="ARBA" id="ARBA00023015"/>
    </source>
</evidence>
<dbReference type="GO" id="GO:0006352">
    <property type="term" value="P:DNA-templated transcription initiation"/>
    <property type="evidence" value="ECO:0007669"/>
    <property type="project" value="InterPro"/>
</dbReference>
<sequence length="401" mass="44486">MTGSGDLEEAWRRHWTGLVAGLVRRYRDFGVAEDAAADAFAAAARTWPVDGVPDSPGAWLYTAARHRADDQLRHRGVARRKAPLLLVDDAGPASDDRLRLIFTCCHPALSLQARVGLTLRYVLGVPTCEVARLLLVSESTMAARLTRARSKLKAAGIRYRIPDPEELPRRLASVTAVVYLAFTRGYAPRSGGEVVEVDAAAEAVELGRLLHMLMPQETSVTALLALMLLQHARRDARQDEHGDLVLLPDQDRARWYHGEIAEAVWLLRGLSKRGVTDERYFLEACIAAQHGVAETAAQTNWRRIGDYYRRLEAVTGSAVVRLNRAVAVAEVAGPLEGLRLLETLDEPLGRFHMLAAVRADFLARLGRDEQAVRQYRLAIELADTAAQRRFLADRLEQVANR</sequence>
<dbReference type="InterPro" id="IPR013325">
    <property type="entry name" value="RNA_pol_sigma_r2"/>
</dbReference>
<evidence type="ECO:0000256" key="3">
    <source>
        <dbReference type="ARBA" id="ARBA00023082"/>
    </source>
</evidence>
<dbReference type="AlphaFoldDB" id="A0A543APQ5"/>
<evidence type="ECO:0000256" key="4">
    <source>
        <dbReference type="ARBA" id="ARBA00023163"/>
    </source>
</evidence>
<dbReference type="Gene3D" id="1.10.10.10">
    <property type="entry name" value="Winged helix-like DNA-binding domain superfamily/Winged helix DNA-binding domain"/>
    <property type="match status" value="1"/>
</dbReference>
<organism evidence="8 9">
    <name type="scientific">Stackebrandtia endophytica</name>
    <dbReference type="NCBI Taxonomy" id="1496996"/>
    <lineage>
        <taxon>Bacteria</taxon>
        <taxon>Bacillati</taxon>
        <taxon>Actinomycetota</taxon>
        <taxon>Actinomycetes</taxon>
        <taxon>Glycomycetales</taxon>
        <taxon>Glycomycetaceae</taxon>
        <taxon>Stackebrandtia</taxon>
    </lineage>
</organism>
<feature type="domain" description="DUF6596" evidence="7">
    <location>
        <begin position="170"/>
        <end position="268"/>
    </location>
</feature>
<dbReference type="OrthoDB" id="9780299at2"/>
<evidence type="ECO:0000259" key="5">
    <source>
        <dbReference type="Pfam" id="PF04542"/>
    </source>
</evidence>
<dbReference type="InterPro" id="IPR007627">
    <property type="entry name" value="RNA_pol_sigma70_r2"/>
</dbReference>
<dbReference type="PANTHER" id="PTHR47756">
    <property type="entry name" value="BLL6612 PROTEIN-RELATED"/>
    <property type="match status" value="1"/>
</dbReference>
<dbReference type="Proteomes" id="UP000317043">
    <property type="component" value="Unassembled WGS sequence"/>
</dbReference>
<comment type="caution">
    <text evidence="8">The sequence shown here is derived from an EMBL/GenBank/DDBJ whole genome shotgun (WGS) entry which is preliminary data.</text>
</comment>
<keyword evidence="4" id="KW-0804">Transcription</keyword>
<dbReference type="InParanoid" id="A0A543APQ5"/>
<evidence type="ECO:0000259" key="7">
    <source>
        <dbReference type="Pfam" id="PF20239"/>
    </source>
</evidence>
<dbReference type="Pfam" id="PF20239">
    <property type="entry name" value="DUF6596"/>
    <property type="match status" value="1"/>
</dbReference>
<evidence type="ECO:0000259" key="6">
    <source>
        <dbReference type="Pfam" id="PF08281"/>
    </source>
</evidence>
<dbReference type="SUPFAM" id="SSF88946">
    <property type="entry name" value="Sigma2 domain of RNA polymerase sigma factors"/>
    <property type="match status" value="1"/>
</dbReference>
<keyword evidence="2" id="KW-0805">Transcription regulation</keyword>
<evidence type="ECO:0000256" key="1">
    <source>
        <dbReference type="ARBA" id="ARBA00010641"/>
    </source>
</evidence>
<dbReference type="Pfam" id="PF08281">
    <property type="entry name" value="Sigma70_r4_2"/>
    <property type="match status" value="1"/>
</dbReference>
<feature type="domain" description="RNA polymerase sigma-70 region 2" evidence="5">
    <location>
        <begin position="16"/>
        <end position="75"/>
    </location>
</feature>
<evidence type="ECO:0000313" key="8">
    <source>
        <dbReference type="EMBL" id="TQL74550.1"/>
    </source>
</evidence>
<dbReference type="InterPro" id="IPR013249">
    <property type="entry name" value="RNA_pol_sigma70_r4_t2"/>
</dbReference>
<dbReference type="InterPro" id="IPR046531">
    <property type="entry name" value="DUF6596"/>
</dbReference>
<dbReference type="GO" id="GO:0016987">
    <property type="term" value="F:sigma factor activity"/>
    <property type="evidence" value="ECO:0007669"/>
    <property type="project" value="UniProtKB-KW"/>
</dbReference>
<accession>A0A543APQ5</accession>
<dbReference type="Gene3D" id="1.10.1740.10">
    <property type="match status" value="1"/>
</dbReference>
<reference evidence="8 9" key="1">
    <citation type="submission" date="2019-06" db="EMBL/GenBank/DDBJ databases">
        <title>Sequencing the genomes of 1000 actinobacteria strains.</title>
        <authorList>
            <person name="Klenk H.-P."/>
        </authorList>
    </citation>
    <scope>NUCLEOTIDE SEQUENCE [LARGE SCALE GENOMIC DNA]</scope>
    <source>
        <strain evidence="8 9">DSM 45928</strain>
    </source>
</reference>
<dbReference type="EMBL" id="VFOW01000001">
    <property type="protein sequence ID" value="TQL74550.1"/>
    <property type="molecule type" value="Genomic_DNA"/>
</dbReference>
<gene>
    <name evidence="8" type="ORF">FB566_0035</name>
</gene>
<keyword evidence="9" id="KW-1185">Reference proteome</keyword>
<dbReference type="InterPro" id="IPR036388">
    <property type="entry name" value="WH-like_DNA-bd_sf"/>
</dbReference>
<dbReference type="RefSeq" id="WP_142033748.1">
    <property type="nucleotide sequence ID" value="NZ_JBHTGS010000002.1"/>
</dbReference>
<comment type="similarity">
    <text evidence="1">Belongs to the sigma-70 factor family. ECF subfamily.</text>
</comment>
<dbReference type="PANTHER" id="PTHR47756:SF2">
    <property type="entry name" value="BLL6612 PROTEIN"/>
    <property type="match status" value="1"/>
</dbReference>
<evidence type="ECO:0000313" key="9">
    <source>
        <dbReference type="Proteomes" id="UP000317043"/>
    </source>
</evidence>